<dbReference type="InterPro" id="IPR036514">
    <property type="entry name" value="SGNH_hydro_sf"/>
</dbReference>
<dbReference type="PANTHER" id="PTHR43695:SF1">
    <property type="entry name" value="RHAMNOGALACTURONAN ACETYLESTERASE"/>
    <property type="match status" value="1"/>
</dbReference>
<comment type="similarity">
    <text evidence="1">Belongs to the 'GDSL' lipolytic enzyme family.</text>
</comment>
<dbReference type="GO" id="GO:0016787">
    <property type="term" value="F:hydrolase activity"/>
    <property type="evidence" value="ECO:0007669"/>
    <property type="project" value="UniProtKB-KW"/>
</dbReference>
<dbReference type="Gene3D" id="3.40.50.1110">
    <property type="entry name" value="SGNH hydrolase"/>
    <property type="match status" value="1"/>
</dbReference>
<name>A0ABQ8GG39_9PEZI</name>
<feature type="chain" id="PRO_5046654003" evidence="4">
    <location>
        <begin position="19"/>
        <end position="267"/>
    </location>
</feature>
<evidence type="ECO:0000256" key="3">
    <source>
        <dbReference type="SAM" id="MobiDB-lite"/>
    </source>
</evidence>
<evidence type="ECO:0000256" key="1">
    <source>
        <dbReference type="ARBA" id="ARBA00008668"/>
    </source>
</evidence>
<dbReference type="SUPFAM" id="SSF52266">
    <property type="entry name" value="SGNH hydrolase"/>
    <property type="match status" value="1"/>
</dbReference>
<gene>
    <name evidence="5" type="ORF">B0J12DRAFT_453142</name>
</gene>
<dbReference type="InterPro" id="IPR001087">
    <property type="entry name" value="GDSL"/>
</dbReference>
<dbReference type="Proteomes" id="UP000774617">
    <property type="component" value="Unassembled WGS sequence"/>
</dbReference>
<reference evidence="5 6" key="1">
    <citation type="journal article" date="2021" name="Nat. Commun.">
        <title>Genetic determinants of endophytism in the Arabidopsis root mycobiome.</title>
        <authorList>
            <person name="Mesny F."/>
            <person name="Miyauchi S."/>
            <person name="Thiergart T."/>
            <person name="Pickel B."/>
            <person name="Atanasova L."/>
            <person name="Karlsson M."/>
            <person name="Huettel B."/>
            <person name="Barry K.W."/>
            <person name="Haridas S."/>
            <person name="Chen C."/>
            <person name="Bauer D."/>
            <person name="Andreopoulos W."/>
            <person name="Pangilinan J."/>
            <person name="LaButti K."/>
            <person name="Riley R."/>
            <person name="Lipzen A."/>
            <person name="Clum A."/>
            <person name="Drula E."/>
            <person name="Henrissat B."/>
            <person name="Kohler A."/>
            <person name="Grigoriev I.V."/>
            <person name="Martin F.M."/>
            <person name="Hacquard S."/>
        </authorList>
    </citation>
    <scope>NUCLEOTIDE SEQUENCE [LARGE SCALE GENOMIC DNA]</scope>
    <source>
        <strain evidence="5 6">MPI-SDFR-AT-0080</strain>
    </source>
</reference>
<keyword evidence="6" id="KW-1185">Reference proteome</keyword>
<evidence type="ECO:0000313" key="5">
    <source>
        <dbReference type="EMBL" id="KAH7054436.1"/>
    </source>
</evidence>
<dbReference type="Pfam" id="PF00657">
    <property type="entry name" value="Lipase_GDSL"/>
    <property type="match status" value="1"/>
</dbReference>
<sequence length="267" mass="27918">MKFIIPSSMLALAASAVAMPTGSAPNEKRATPKIYLAGDSTMAKSGGGSGTEGWGQYLAYSIKNAEVVNWARAGRSARSYTDEGRFQSIIDAVQSGDYVVIEFGHNDGGSPTSTDNGRSDCPGTGSETCTTPDGKTVQTFVTYVTNAGKALTAKGAKVIVSSQTPNNPWETGSFVDSPPRFVNYAEISAKNIGSGATYVNHYAYVQAIYKSLGNTKVNAFFPNDHTHTSPEGADTVSKAFVKGVLCGQNGLATYVKNSTSSVTGSCL</sequence>
<protein>
    <submittedName>
        <fullName evidence="5">SGNH hydrolase</fullName>
    </submittedName>
</protein>
<feature type="signal peptide" evidence="4">
    <location>
        <begin position="1"/>
        <end position="18"/>
    </location>
</feature>
<keyword evidence="2 5" id="KW-0378">Hydrolase</keyword>
<evidence type="ECO:0000256" key="4">
    <source>
        <dbReference type="SAM" id="SignalP"/>
    </source>
</evidence>
<evidence type="ECO:0000256" key="2">
    <source>
        <dbReference type="ARBA" id="ARBA00022801"/>
    </source>
</evidence>
<comment type="caution">
    <text evidence="5">The sequence shown here is derived from an EMBL/GenBank/DDBJ whole genome shotgun (WGS) entry which is preliminary data.</text>
</comment>
<dbReference type="EMBL" id="JAGTJR010000009">
    <property type="protein sequence ID" value="KAH7054436.1"/>
    <property type="molecule type" value="Genomic_DNA"/>
</dbReference>
<dbReference type="InterPro" id="IPR037459">
    <property type="entry name" value="RhgT-like"/>
</dbReference>
<dbReference type="PANTHER" id="PTHR43695">
    <property type="entry name" value="PUTATIVE (AFU_ORTHOLOGUE AFUA_2G17250)-RELATED"/>
    <property type="match status" value="1"/>
</dbReference>
<feature type="region of interest" description="Disordered" evidence="3">
    <location>
        <begin position="105"/>
        <end position="131"/>
    </location>
</feature>
<evidence type="ECO:0000313" key="6">
    <source>
        <dbReference type="Proteomes" id="UP000774617"/>
    </source>
</evidence>
<organism evidence="5 6">
    <name type="scientific">Macrophomina phaseolina</name>
    <dbReference type="NCBI Taxonomy" id="35725"/>
    <lineage>
        <taxon>Eukaryota</taxon>
        <taxon>Fungi</taxon>
        <taxon>Dikarya</taxon>
        <taxon>Ascomycota</taxon>
        <taxon>Pezizomycotina</taxon>
        <taxon>Dothideomycetes</taxon>
        <taxon>Dothideomycetes incertae sedis</taxon>
        <taxon>Botryosphaeriales</taxon>
        <taxon>Botryosphaeriaceae</taxon>
        <taxon>Macrophomina</taxon>
    </lineage>
</organism>
<proteinExistence type="inferred from homology"/>
<accession>A0ABQ8GG39</accession>
<keyword evidence="4" id="KW-0732">Signal</keyword>